<organism evidence="1 2">
    <name type="scientific">Amniculicola lignicola CBS 123094</name>
    <dbReference type="NCBI Taxonomy" id="1392246"/>
    <lineage>
        <taxon>Eukaryota</taxon>
        <taxon>Fungi</taxon>
        <taxon>Dikarya</taxon>
        <taxon>Ascomycota</taxon>
        <taxon>Pezizomycotina</taxon>
        <taxon>Dothideomycetes</taxon>
        <taxon>Pleosporomycetidae</taxon>
        <taxon>Pleosporales</taxon>
        <taxon>Amniculicolaceae</taxon>
        <taxon>Amniculicola</taxon>
    </lineage>
</organism>
<evidence type="ECO:0000313" key="2">
    <source>
        <dbReference type="Proteomes" id="UP000799779"/>
    </source>
</evidence>
<accession>A0A6A5WAX2</accession>
<dbReference type="PANTHER" id="PTHR43431">
    <property type="entry name" value="OXIDOREDUCTASE, SHORT CHAIN DEHYDROGENASE/REDUCTASE FAMILY (AFU_ORTHOLOGUE AFUA_5G14000)"/>
    <property type="match status" value="1"/>
</dbReference>
<sequence>SKGDFHFSQAVLPSLLKAASWKPEYSPNILFKGAAASLKGSFQTCSFVVGKFATRALAQSLTREFRPEGVHVGHIILDGLVDLPGCREYLKNEGPEARIDPNSIANTYWYLHTQPRSAFTHELQVRPYVERW</sequence>
<keyword evidence="2" id="KW-1185">Reference proteome</keyword>
<name>A0A6A5WAX2_9PLEO</name>
<evidence type="ECO:0008006" key="3">
    <source>
        <dbReference type="Google" id="ProtNLM"/>
    </source>
</evidence>
<dbReference type="Gene3D" id="3.40.50.720">
    <property type="entry name" value="NAD(P)-binding Rossmann-like Domain"/>
    <property type="match status" value="1"/>
</dbReference>
<dbReference type="Proteomes" id="UP000799779">
    <property type="component" value="Unassembled WGS sequence"/>
</dbReference>
<feature type="non-terminal residue" evidence="1">
    <location>
        <position position="1"/>
    </location>
</feature>
<dbReference type="InterPro" id="IPR036291">
    <property type="entry name" value="NAD(P)-bd_dom_sf"/>
</dbReference>
<reference evidence="1" key="1">
    <citation type="journal article" date="2020" name="Stud. Mycol.">
        <title>101 Dothideomycetes genomes: a test case for predicting lifestyles and emergence of pathogens.</title>
        <authorList>
            <person name="Haridas S."/>
            <person name="Albert R."/>
            <person name="Binder M."/>
            <person name="Bloem J."/>
            <person name="Labutti K."/>
            <person name="Salamov A."/>
            <person name="Andreopoulos B."/>
            <person name="Baker S."/>
            <person name="Barry K."/>
            <person name="Bills G."/>
            <person name="Bluhm B."/>
            <person name="Cannon C."/>
            <person name="Castanera R."/>
            <person name="Culley D."/>
            <person name="Daum C."/>
            <person name="Ezra D."/>
            <person name="Gonzalez J."/>
            <person name="Henrissat B."/>
            <person name="Kuo A."/>
            <person name="Liang C."/>
            <person name="Lipzen A."/>
            <person name="Lutzoni F."/>
            <person name="Magnuson J."/>
            <person name="Mondo S."/>
            <person name="Nolan M."/>
            <person name="Ohm R."/>
            <person name="Pangilinan J."/>
            <person name="Park H.-J."/>
            <person name="Ramirez L."/>
            <person name="Alfaro M."/>
            <person name="Sun H."/>
            <person name="Tritt A."/>
            <person name="Yoshinaga Y."/>
            <person name="Zwiers L.-H."/>
            <person name="Turgeon B."/>
            <person name="Goodwin S."/>
            <person name="Spatafora J."/>
            <person name="Crous P."/>
            <person name="Grigoriev I."/>
        </authorList>
    </citation>
    <scope>NUCLEOTIDE SEQUENCE</scope>
    <source>
        <strain evidence="1">CBS 123094</strain>
    </source>
</reference>
<dbReference type="OrthoDB" id="5399006at2759"/>
<evidence type="ECO:0000313" key="1">
    <source>
        <dbReference type="EMBL" id="KAF1998822.1"/>
    </source>
</evidence>
<proteinExistence type="predicted"/>
<dbReference type="AlphaFoldDB" id="A0A6A5WAX2"/>
<dbReference type="SUPFAM" id="SSF51735">
    <property type="entry name" value="NAD(P)-binding Rossmann-fold domains"/>
    <property type="match status" value="1"/>
</dbReference>
<protein>
    <recommendedName>
        <fullName evidence="3">NAD(P)-binding protein</fullName>
    </recommendedName>
</protein>
<dbReference type="PANTHER" id="PTHR43431:SF7">
    <property type="entry name" value="OXIDOREDUCTASE, SHORT CHAIN DEHYDROGENASE_REDUCTASE FAMILY (AFU_ORTHOLOGUE AFUA_5G14000)"/>
    <property type="match status" value="1"/>
</dbReference>
<gene>
    <name evidence="1" type="ORF">P154DRAFT_438541</name>
</gene>
<dbReference type="EMBL" id="ML977601">
    <property type="protein sequence ID" value="KAF1998822.1"/>
    <property type="molecule type" value="Genomic_DNA"/>
</dbReference>